<sequence>MVEGDASNGGGGQQTYSNPYDDPLYLSASDYPGMTLVNTVFNGRNYLHWSRGIVLALSSKNKEGFLTGKTSMPATNSDKLPQWKRCDNMVRCWLLNTLSVDIKEGFMSSKSAKLLWDEISERYGQSNVGMSLGRGGGGGRVPRTRLHQSPPTSTPAPPPVAGDHSSSTTRLTGIF</sequence>
<dbReference type="EMBL" id="JBDFQZ010000011">
    <property type="protein sequence ID" value="KAK9676113.1"/>
    <property type="molecule type" value="Genomic_DNA"/>
</dbReference>
<evidence type="ECO:0000313" key="3">
    <source>
        <dbReference type="EMBL" id="KAK9676113.1"/>
    </source>
</evidence>
<name>A0AAW1HIP2_SAPOF</name>
<feature type="domain" description="Retrotransposon Copia-like N-terminal" evidence="2">
    <location>
        <begin position="28"/>
        <end position="74"/>
    </location>
</feature>
<accession>A0AAW1HIP2</accession>
<gene>
    <name evidence="3" type="ORF">RND81_11G055200</name>
</gene>
<dbReference type="PANTHER" id="PTHR37610:SF40">
    <property type="entry name" value="OS01G0909600 PROTEIN"/>
    <property type="match status" value="1"/>
</dbReference>
<dbReference type="Proteomes" id="UP001443914">
    <property type="component" value="Unassembled WGS sequence"/>
</dbReference>
<organism evidence="3 4">
    <name type="scientific">Saponaria officinalis</name>
    <name type="common">Common soapwort</name>
    <name type="synonym">Lychnis saponaria</name>
    <dbReference type="NCBI Taxonomy" id="3572"/>
    <lineage>
        <taxon>Eukaryota</taxon>
        <taxon>Viridiplantae</taxon>
        <taxon>Streptophyta</taxon>
        <taxon>Embryophyta</taxon>
        <taxon>Tracheophyta</taxon>
        <taxon>Spermatophyta</taxon>
        <taxon>Magnoliopsida</taxon>
        <taxon>eudicotyledons</taxon>
        <taxon>Gunneridae</taxon>
        <taxon>Pentapetalae</taxon>
        <taxon>Caryophyllales</taxon>
        <taxon>Caryophyllaceae</taxon>
        <taxon>Caryophylleae</taxon>
        <taxon>Saponaria</taxon>
    </lineage>
</organism>
<comment type="caution">
    <text evidence="3">The sequence shown here is derived from an EMBL/GenBank/DDBJ whole genome shotgun (WGS) entry which is preliminary data.</text>
</comment>
<dbReference type="InterPro" id="IPR029472">
    <property type="entry name" value="Copia-like_N"/>
</dbReference>
<dbReference type="PANTHER" id="PTHR37610">
    <property type="entry name" value="CCHC-TYPE DOMAIN-CONTAINING PROTEIN"/>
    <property type="match status" value="1"/>
</dbReference>
<dbReference type="AlphaFoldDB" id="A0AAW1HIP2"/>
<reference evidence="3" key="1">
    <citation type="submission" date="2024-03" db="EMBL/GenBank/DDBJ databases">
        <title>WGS assembly of Saponaria officinalis var. Norfolk2.</title>
        <authorList>
            <person name="Jenkins J."/>
            <person name="Shu S."/>
            <person name="Grimwood J."/>
            <person name="Barry K."/>
            <person name="Goodstein D."/>
            <person name="Schmutz J."/>
            <person name="Leebens-Mack J."/>
            <person name="Osbourn A."/>
        </authorList>
    </citation>
    <scope>NUCLEOTIDE SEQUENCE [LARGE SCALE GENOMIC DNA]</scope>
    <source>
        <strain evidence="3">JIC</strain>
    </source>
</reference>
<feature type="region of interest" description="Disordered" evidence="1">
    <location>
        <begin position="127"/>
        <end position="175"/>
    </location>
</feature>
<evidence type="ECO:0000313" key="4">
    <source>
        <dbReference type="Proteomes" id="UP001443914"/>
    </source>
</evidence>
<feature type="compositionally biased region" description="Polar residues" evidence="1">
    <location>
        <begin position="164"/>
        <end position="175"/>
    </location>
</feature>
<proteinExistence type="predicted"/>
<keyword evidence="4" id="KW-1185">Reference proteome</keyword>
<dbReference type="Pfam" id="PF14244">
    <property type="entry name" value="Retrotran_gag_3"/>
    <property type="match status" value="1"/>
</dbReference>
<evidence type="ECO:0000259" key="2">
    <source>
        <dbReference type="Pfam" id="PF14244"/>
    </source>
</evidence>
<evidence type="ECO:0000256" key="1">
    <source>
        <dbReference type="SAM" id="MobiDB-lite"/>
    </source>
</evidence>
<protein>
    <recommendedName>
        <fullName evidence="2">Retrotransposon Copia-like N-terminal domain-containing protein</fullName>
    </recommendedName>
</protein>